<keyword evidence="1" id="KW-0472">Membrane</keyword>
<feature type="transmembrane region" description="Helical" evidence="1">
    <location>
        <begin position="80"/>
        <end position="100"/>
    </location>
</feature>
<feature type="transmembrane region" description="Helical" evidence="1">
    <location>
        <begin position="49"/>
        <end position="73"/>
    </location>
</feature>
<organism evidence="2 3">
    <name type="scientific">Georgenia soli</name>
    <dbReference type="NCBI Taxonomy" id="638953"/>
    <lineage>
        <taxon>Bacteria</taxon>
        <taxon>Bacillati</taxon>
        <taxon>Actinomycetota</taxon>
        <taxon>Actinomycetes</taxon>
        <taxon>Micrococcales</taxon>
        <taxon>Bogoriellaceae</taxon>
        <taxon>Georgenia</taxon>
    </lineage>
</organism>
<sequence length="143" mass="15128">MRDTVVRLVLVAMLLVTGVSAMWGGYMLATGAWEMDPAAWLAHTPFGSWTLPGLATMLLPGLAVFLAGVAVLTSAPHHRTIAIAAGVGLIAWVGVELVWMQVFHPVLHPVFLGVGVVVAVLGWLLPHERTQEPAARGPLVGRA</sequence>
<proteinExistence type="predicted"/>
<name>A0A2A9EP36_9MICO</name>
<accession>A0A2A9EP36</accession>
<evidence type="ECO:0000256" key="1">
    <source>
        <dbReference type="SAM" id="Phobius"/>
    </source>
</evidence>
<feature type="transmembrane region" description="Helical" evidence="1">
    <location>
        <begin position="106"/>
        <end position="126"/>
    </location>
</feature>
<dbReference type="EMBL" id="PDJI01000004">
    <property type="protein sequence ID" value="PFG40000.1"/>
    <property type="molecule type" value="Genomic_DNA"/>
</dbReference>
<dbReference type="RefSeq" id="WP_098483997.1">
    <property type="nucleotide sequence ID" value="NZ_PDJI01000004.1"/>
</dbReference>
<protein>
    <submittedName>
        <fullName evidence="2">Uncharacterized protein</fullName>
    </submittedName>
</protein>
<dbReference type="Proteomes" id="UP000222106">
    <property type="component" value="Unassembled WGS sequence"/>
</dbReference>
<evidence type="ECO:0000313" key="2">
    <source>
        <dbReference type="EMBL" id="PFG40000.1"/>
    </source>
</evidence>
<feature type="transmembrane region" description="Helical" evidence="1">
    <location>
        <begin position="7"/>
        <end position="29"/>
    </location>
</feature>
<comment type="caution">
    <text evidence="2">The sequence shown here is derived from an EMBL/GenBank/DDBJ whole genome shotgun (WGS) entry which is preliminary data.</text>
</comment>
<keyword evidence="1" id="KW-1133">Transmembrane helix</keyword>
<keyword evidence="3" id="KW-1185">Reference proteome</keyword>
<reference evidence="2 3" key="1">
    <citation type="submission" date="2017-10" db="EMBL/GenBank/DDBJ databases">
        <title>Sequencing the genomes of 1000 actinobacteria strains.</title>
        <authorList>
            <person name="Klenk H.-P."/>
        </authorList>
    </citation>
    <scope>NUCLEOTIDE SEQUENCE [LARGE SCALE GENOMIC DNA]</scope>
    <source>
        <strain evidence="2 3">DSM 21838</strain>
    </source>
</reference>
<dbReference type="AlphaFoldDB" id="A0A2A9EP36"/>
<dbReference type="OrthoDB" id="4481055at2"/>
<gene>
    <name evidence="2" type="ORF">ATJ97_2520</name>
</gene>
<keyword evidence="1" id="KW-0812">Transmembrane</keyword>
<evidence type="ECO:0000313" key="3">
    <source>
        <dbReference type="Proteomes" id="UP000222106"/>
    </source>
</evidence>